<evidence type="ECO:0000313" key="5">
    <source>
        <dbReference type="EMBL" id="RGY20245.1"/>
    </source>
</evidence>
<dbReference type="Proteomes" id="UP000491168">
    <property type="component" value="Unassembled WGS sequence"/>
</dbReference>
<dbReference type="Proteomes" id="UP000284431">
    <property type="component" value="Unassembled WGS sequence"/>
</dbReference>
<evidence type="ECO:0000313" key="8">
    <source>
        <dbReference type="Proteomes" id="UP000368418"/>
    </source>
</evidence>
<accession>A0A174HWJ0</accession>
<evidence type="ECO:0000313" key="1">
    <source>
        <dbReference type="EMBL" id="CUO77996.1"/>
    </source>
</evidence>
<dbReference type="STRING" id="47678.ERS852494_00702"/>
<dbReference type="KEGG" id="bcac:CGC64_08630"/>
<evidence type="ECO:0000313" key="3">
    <source>
        <dbReference type="EMBL" id="KAA5491869.1"/>
    </source>
</evidence>
<dbReference type="EMBL" id="QSCS01000069">
    <property type="protein sequence ID" value="RGY20245.1"/>
    <property type="molecule type" value="Genomic_DNA"/>
</dbReference>
<gene>
    <name evidence="5" type="ORF">DXA49_22445</name>
    <name evidence="1" type="ORF">ERS852494_00702</name>
    <name evidence="4" type="ORF">F2Y31_05205</name>
    <name evidence="3" type="ORF">F2Y35_10900</name>
    <name evidence="2" type="ORF">F2Y36_15560</name>
</gene>
<name>A0A174HWJ0_9BACE</name>
<dbReference type="Proteomes" id="UP000095657">
    <property type="component" value="Unassembled WGS sequence"/>
</dbReference>
<dbReference type="RefSeq" id="WP_005679741.1">
    <property type="nucleotide sequence ID" value="NZ_CACRTB010000038.1"/>
</dbReference>
<protein>
    <submittedName>
        <fullName evidence="1">Uncharacterized protein</fullName>
    </submittedName>
</protein>
<evidence type="ECO:0000313" key="7">
    <source>
        <dbReference type="Proteomes" id="UP000284431"/>
    </source>
</evidence>
<dbReference type="AlphaFoldDB" id="A0A174HWJ0"/>
<evidence type="ECO:0000313" key="9">
    <source>
        <dbReference type="Proteomes" id="UP000475905"/>
    </source>
</evidence>
<evidence type="ECO:0000313" key="2">
    <source>
        <dbReference type="EMBL" id="KAA5461528.1"/>
    </source>
</evidence>
<dbReference type="EMBL" id="VVYD01000002">
    <property type="protein sequence ID" value="KAA5502638.1"/>
    <property type="molecule type" value="Genomic_DNA"/>
</dbReference>
<evidence type="ECO:0000313" key="10">
    <source>
        <dbReference type="Proteomes" id="UP000491168"/>
    </source>
</evidence>
<dbReference type="EMBL" id="VVYF01000009">
    <property type="protein sequence ID" value="KAA5491869.1"/>
    <property type="molecule type" value="Genomic_DNA"/>
</dbReference>
<dbReference type="EMBL" id="VVYP01000021">
    <property type="protein sequence ID" value="KAA5461528.1"/>
    <property type="molecule type" value="Genomic_DNA"/>
</dbReference>
<dbReference type="EMBL" id="CZAI01000002">
    <property type="protein sequence ID" value="CUO77996.1"/>
    <property type="molecule type" value="Genomic_DNA"/>
</dbReference>
<dbReference type="Proteomes" id="UP000368418">
    <property type="component" value="Unassembled WGS sequence"/>
</dbReference>
<dbReference type="Proteomes" id="UP000475905">
    <property type="component" value="Unassembled WGS sequence"/>
</dbReference>
<proteinExistence type="predicted"/>
<evidence type="ECO:0000313" key="6">
    <source>
        <dbReference type="Proteomes" id="UP000095657"/>
    </source>
</evidence>
<sequence length="206" mass="24149">MKQLTTSSLKQGYITIPRALLNRQATDGAAGETEAFLQILAHTNYSDVPYDINGTIILCKRGDSLISYHHWSNIFGWTRPKTTRFFQRLAKGGIIDLIPHQEKILHIRITNFDLWTGRIPSEAKDARKEEISTDFDLFWDKYHTVMRKPKVNVARGRREWNKLTREEQQLAIDRIEDVYYHTNDTRFIAHASTYLKDKAFLNEYMD</sequence>
<evidence type="ECO:0000313" key="4">
    <source>
        <dbReference type="EMBL" id="KAA5502638.1"/>
    </source>
</evidence>
<reference evidence="1 6" key="1">
    <citation type="submission" date="2015-09" db="EMBL/GenBank/DDBJ databases">
        <authorList>
            <consortium name="Pathogen Informatics"/>
        </authorList>
    </citation>
    <scope>NUCLEOTIDE SEQUENCE [LARGE SCALE GENOMIC DNA]</scope>
    <source>
        <strain evidence="1 6">2789STDY5834880</strain>
    </source>
</reference>
<reference evidence="8 9" key="3">
    <citation type="journal article" date="2019" name="Nat. Med.">
        <title>A library of human gut bacterial isolates paired with longitudinal multiomics data enables mechanistic microbiome research.</title>
        <authorList>
            <person name="Poyet M."/>
            <person name="Groussin M."/>
            <person name="Gibbons S.M."/>
            <person name="Avila-Pacheco J."/>
            <person name="Jiang X."/>
            <person name="Kearney S.M."/>
            <person name="Perrotta A.R."/>
            <person name="Berdy B."/>
            <person name="Zhao S."/>
            <person name="Lieberman T.D."/>
            <person name="Swanson P.K."/>
            <person name="Smith M."/>
            <person name="Roesemann S."/>
            <person name="Alexander J.E."/>
            <person name="Rich S.A."/>
            <person name="Livny J."/>
            <person name="Vlamakis H."/>
            <person name="Clish C."/>
            <person name="Bullock K."/>
            <person name="Deik A."/>
            <person name="Scott J."/>
            <person name="Pierce K.A."/>
            <person name="Xavier R.J."/>
            <person name="Alm E.J."/>
        </authorList>
    </citation>
    <scope>NUCLEOTIDE SEQUENCE [LARGE SCALE GENOMIC DNA]</scope>
    <source>
        <strain evidence="4 8">BIOML-A19</strain>
        <strain evidence="3 10">BIOML-A21</strain>
        <strain evidence="2 9">BIOML-A31</strain>
    </source>
</reference>
<reference evidence="5 7" key="2">
    <citation type="submission" date="2018-08" db="EMBL/GenBank/DDBJ databases">
        <title>A genome reference for cultivated species of the human gut microbiota.</title>
        <authorList>
            <person name="Zou Y."/>
            <person name="Xue W."/>
            <person name="Luo G."/>
        </authorList>
    </citation>
    <scope>NUCLEOTIDE SEQUENCE [LARGE SCALE GENOMIC DNA]</scope>
    <source>
        <strain evidence="5 7">OF02-6LB</strain>
    </source>
</reference>
<organism evidence="1 6">
    <name type="scientific">Bacteroides caccae</name>
    <dbReference type="NCBI Taxonomy" id="47678"/>
    <lineage>
        <taxon>Bacteria</taxon>
        <taxon>Pseudomonadati</taxon>
        <taxon>Bacteroidota</taxon>
        <taxon>Bacteroidia</taxon>
        <taxon>Bacteroidales</taxon>
        <taxon>Bacteroidaceae</taxon>
        <taxon>Bacteroides</taxon>
    </lineage>
</organism>